<dbReference type="CDD" id="cd17624">
    <property type="entry name" value="REC_OmpR_PmrA-like"/>
    <property type="match status" value="1"/>
</dbReference>
<dbReference type="SUPFAM" id="SSF52172">
    <property type="entry name" value="CheY-like"/>
    <property type="match status" value="1"/>
</dbReference>
<keyword evidence="4 7" id="KW-0238">DNA-binding</keyword>
<evidence type="ECO:0000256" key="4">
    <source>
        <dbReference type="ARBA" id="ARBA00023125"/>
    </source>
</evidence>
<name>A0A1H3X141_9RHOB</name>
<evidence type="ECO:0000256" key="2">
    <source>
        <dbReference type="ARBA" id="ARBA00023012"/>
    </source>
</evidence>
<dbReference type="AlphaFoldDB" id="A0A1H3X141"/>
<dbReference type="Gene3D" id="1.10.10.10">
    <property type="entry name" value="Winged helix-like DNA-binding domain superfamily/Winged helix DNA-binding domain"/>
    <property type="match status" value="1"/>
</dbReference>
<dbReference type="RefSeq" id="WP_093248581.1">
    <property type="nucleotide sequence ID" value="NZ_FNQM01000002.1"/>
</dbReference>
<feature type="domain" description="Response regulatory" evidence="8">
    <location>
        <begin position="18"/>
        <end position="132"/>
    </location>
</feature>
<dbReference type="PROSITE" id="PS51755">
    <property type="entry name" value="OMPR_PHOB"/>
    <property type="match status" value="1"/>
</dbReference>
<accession>A0A1H3X141</accession>
<dbReference type="SUPFAM" id="SSF46894">
    <property type="entry name" value="C-terminal effector domain of the bipartite response regulators"/>
    <property type="match status" value="1"/>
</dbReference>
<dbReference type="CDD" id="cd00383">
    <property type="entry name" value="trans_reg_C"/>
    <property type="match status" value="1"/>
</dbReference>
<keyword evidence="11" id="KW-1185">Reference proteome</keyword>
<keyword evidence="5" id="KW-0804">Transcription</keyword>
<dbReference type="Gene3D" id="3.40.50.2300">
    <property type="match status" value="1"/>
</dbReference>
<keyword evidence="1 6" id="KW-0597">Phosphoprotein</keyword>
<dbReference type="GO" id="GO:0006355">
    <property type="term" value="P:regulation of DNA-templated transcription"/>
    <property type="evidence" value="ECO:0007669"/>
    <property type="project" value="InterPro"/>
</dbReference>
<evidence type="ECO:0000313" key="11">
    <source>
        <dbReference type="Proteomes" id="UP000198703"/>
    </source>
</evidence>
<keyword evidence="3" id="KW-0805">Transcription regulation</keyword>
<dbReference type="PANTHER" id="PTHR48111">
    <property type="entry name" value="REGULATOR OF RPOS"/>
    <property type="match status" value="1"/>
</dbReference>
<dbReference type="InterPro" id="IPR011006">
    <property type="entry name" value="CheY-like_superfamily"/>
</dbReference>
<dbReference type="SMART" id="SM00448">
    <property type="entry name" value="REC"/>
    <property type="match status" value="1"/>
</dbReference>
<dbReference type="SMART" id="SM00862">
    <property type="entry name" value="Trans_reg_C"/>
    <property type="match status" value="1"/>
</dbReference>
<dbReference type="OrthoDB" id="9802426at2"/>
<proteinExistence type="predicted"/>
<dbReference type="GO" id="GO:0005829">
    <property type="term" value="C:cytosol"/>
    <property type="evidence" value="ECO:0007669"/>
    <property type="project" value="TreeGrafter"/>
</dbReference>
<gene>
    <name evidence="10" type="ORF">SAMN05444370_102229</name>
</gene>
<dbReference type="Proteomes" id="UP000198703">
    <property type="component" value="Unassembled WGS sequence"/>
</dbReference>
<dbReference type="GO" id="GO:0000976">
    <property type="term" value="F:transcription cis-regulatory region binding"/>
    <property type="evidence" value="ECO:0007669"/>
    <property type="project" value="TreeGrafter"/>
</dbReference>
<dbReference type="InterPro" id="IPR001867">
    <property type="entry name" value="OmpR/PhoB-type_DNA-bd"/>
</dbReference>
<evidence type="ECO:0000259" key="9">
    <source>
        <dbReference type="PROSITE" id="PS51755"/>
    </source>
</evidence>
<reference evidence="10" key="1">
    <citation type="submission" date="2016-10" db="EMBL/GenBank/DDBJ databases">
        <authorList>
            <person name="de Groot N.N."/>
        </authorList>
    </citation>
    <scope>NUCLEOTIDE SEQUENCE [LARGE SCALE GENOMIC DNA]</scope>
    <source>
        <strain evidence="10">DSM 15345</strain>
    </source>
</reference>
<feature type="domain" description="OmpR/PhoB-type" evidence="9">
    <location>
        <begin position="129"/>
        <end position="233"/>
    </location>
</feature>
<keyword evidence="2" id="KW-0902">Two-component regulatory system</keyword>
<dbReference type="EMBL" id="FNQM01000002">
    <property type="protein sequence ID" value="SDZ93129.1"/>
    <property type="molecule type" value="Genomic_DNA"/>
</dbReference>
<dbReference type="Pfam" id="PF00486">
    <property type="entry name" value="Trans_reg_C"/>
    <property type="match status" value="1"/>
</dbReference>
<evidence type="ECO:0000313" key="10">
    <source>
        <dbReference type="EMBL" id="SDZ93129.1"/>
    </source>
</evidence>
<dbReference type="PROSITE" id="PS50110">
    <property type="entry name" value="RESPONSE_REGULATORY"/>
    <property type="match status" value="1"/>
</dbReference>
<sequence length="235" mass="25763">MPSDESERSPAARRAEPTLLLVEDDTGIGRMLERGLLAEGYRVRWARDLREAAEIARAETPDLVVLDRMLPDGDGAAFCAAFRRSGSSAPVLMLTARETLEDKLRGFDAGADDYLTKPFEFDELAARLAVLRRRGHGGVAPSLTLEPALREVRFAGRAVRLTPREWPLMAHLHANAGAPVTRDALIADAWGLEGQVTENSVDVYVGYLRRKLGELRCGARIETVRGVGFMLVLVG</sequence>
<dbReference type="InterPro" id="IPR039420">
    <property type="entry name" value="WalR-like"/>
</dbReference>
<dbReference type="GO" id="GO:0000156">
    <property type="term" value="F:phosphorelay response regulator activity"/>
    <property type="evidence" value="ECO:0007669"/>
    <property type="project" value="TreeGrafter"/>
</dbReference>
<dbReference type="GO" id="GO:0032993">
    <property type="term" value="C:protein-DNA complex"/>
    <property type="evidence" value="ECO:0007669"/>
    <property type="project" value="TreeGrafter"/>
</dbReference>
<dbReference type="PANTHER" id="PTHR48111:SF1">
    <property type="entry name" value="TWO-COMPONENT RESPONSE REGULATOR ORR33"/>
    <property type="match status" value="1"/>
</dbReference>
<dbReference type="InterPro" id="IPR001789">
    <property type="entry name" value="Sig_transdc_resp-reg_receiver"/>
</dbReference>
<dbReference type="Gene3D" id="6.10.250.690">
    <property type="match status" value="1"/>
</dbReference>
<organism evidence="10 11">
    <name type="scientific">Rubrimonas cliftonensis</name>
    <dbReference type="NCBI Taxonomy" id="89524"/>
    <lineage>
        <taxon>Bacteria</taxon>
        <taxon>Pseudomonadati</taxon>
        <taxon>Pseudomonadota</taxon>
        <taxon>Alphaproteobacteria</taxon>
        <taxon>Rhodobacterales</taxon>
        <taxon>Paracoccaceae</taxon>
        <taxon>Rubrimonas</taxon>
    </lineage>
</organism>
<evidence type="ECO:0000256" key="5">
    <source>
        <dbReference type="ARBA" id="ARBA00023163"/>
    </source>
</evidence>
<protein>
    <submittedName>
        <fullName evidence="10">Two-component system, OmpR family, response regulator</fullName>
    </submittedName>
</protein>
<feature type="modified residue" description="4-aspartylphosphate" evidence="6">
    <location>
        <position position="67"/>
    </location>
</feature>
<evidence type="ECO:0000256" key="1">
    <source>
        <dbReference type="ARBA" id="ARBA00022553"/>
    </source>
</evidence>
<dbReference type="Pfam" id="PF00072">
    <property type="entry name" value="Response_reg"/>
    <property type="match status" value="1"/>
</dbReference>
<evidence type="ECO:0000256" key="3">
    <source>
        <dbReference type="ARBA" id="ARBA00023015"/>
    </source>
</evidence>
<evidence type="ECO:0000259" key="8">
    <source>
        <dbReference type="PROSITE" id="PS50110"/>
    </source>
</evidence>
<dbReference type="STRING" id="89524.SAMN05444370_102229"/>
<evidence type="ECO:0000256" key="7">
    <source>
        <dbReference type="PROSITE-ProRule" id="PRU01091"/>
    </source>
</evidence>
<dbReference type="InterPro" id="IPR036388">
    <property type="entry name" value="WH-like_DNA-bd_sf"/>
</dbReference>
<evidence type="ECO:0000256" key="6">
    <source>
        <dbReference type="PROSITE-ProRule" id="PRU00169"/>
    </source>
</evidence>
<feature type="DNA-binding region" description="OmpR/PhoB-type" evidence="7">
    <location>
        <begin position="129"/>
        <end position="233"/>
    </location>
</feature>
<dbReference type="InterPro" id="IPR016032">
    <property type="entry name" value="Sig_transdc_resp-reg_C-effctor"/>
</dbReference>